<gene>
    <name evidence="2" type="ORF">SI8410_09012842</name>
</gene>
<dbReference type="EMBL" id="LR746272">
    <property type="protein sequence ID" value="CAA7402164.1"/>
    <property type="molecule type" value="Genomic_DNA"/>
</dbReference>
<evidence type="ECO:0000313" key="2">
    <source>
        <dbReference type="EMBL" id="CAA7402164.1"/>
    </source>
</evidence>
<accession>A0A7I8KYX0</accession>
<organism evidence="2 3">
    <name type="scientific">Spirodela intermedia</name>
    <name type="common">Intermediate duckweed</name>
    <dbReference type="NCBI Taxonomy" id="51605"/>
    <lineage>
        <taxon>Eukaryota</taxon>
        <taxon>Viridiplantae</taxon>
        <taxon>Streptophyta</taxon>
        <taxon>Embryophyta</taxon>
        <taxon>Tracheophyta</taxon>
        <taxon>Spermatophyta</taxon>
        <taxon>Magnoliopsida</taxon>
        <taxon>Liliopsida</taxon>
        <taxon>Araceae</taxon>
        <taxon>Lemnoideae</taxon>
        <taxon>Spirodela</taxon>
    </lineage>
</organism>
<keyword evidence="3" id="KW-1185">Reference proteome</keyword>
<protein>
    <submittedName>
        <fullName evidence="2">Uncharacterized protein</fullName>
    </submittedName>
</protein>
<reference evidence="2" key="1">
    <citation type="submission" date="2020-02" db="EMBL/GenBank/DDBJ databases">
        <authorList>
            <person name="Scholz U."/>
            <person name="Mascher M."/>
            <person name="Fiebig A."/>
        </authorList>
    </citation>
    <scope>NUCLEOTIDE SEQUENCE</scope>
</reference>
<evidence type="ECO:0000256" key="1">
    <source>
        <dbReference type="SAM" id="MobiDB-lite"/>
    </source>
</evidence>
<feature type="region of interest" description="Disordered" evidence="1">
    <location>
        <begin position="1"/>
        <end position="35"/>
    </location>
</feature>
<dbReference type="Proteomes" id="UP000663760">
    <property type="component" value="Chromosome 9"/>
</dbReference>
<name>A0A7I8KYX0_SPIIN</name>
<sequence length="35" mass="4137">MGRLRAGRVGWIGGTWERQAKMPPGKMKQRKKRQR</sequence>
<proteinExistence type="predicted"/>
<dbReference type="AlphaFoldDB" id="A0A7I8KYX0"/>
<evidence type="ECO:0000313" key="3">
    <source>
        <dbReference type="Proteomes" id="UP000663760"/>
    </source>
</evidence>